<evidence type="ECO:0000256" key="2">
    <source>
        <dbReference type="ARBA" id="ARBA00023015"/>
    </source>
</evidence>
<keyword evidence="2" id="KW-0805">Transcription regulation</keyword>
<dbReference type="Proteomes" id="UP001217918">
    <property type="component" value="Unassembled WGS sequence"/>
</dbReference>
<feature type="region of interest" description="Disordered" evidence="6">
    <location>
        <begin position="86"/>
        <end position="137"/>
    </location>
</feature>
<evidence type="ECO:0000313" key="8">
    <source>
        <dbReference type="Proteomes" id="UP001217918"/>
    </source>
</evidence>
<evidence type="ECO:0000256" key="6">
    <source>
        <dbReference type="SAM" id="MobiDB-lite"/>
    </source>
</evidence>
<protein>
    <recommendedName>
        <fullName evidence="9">Zn(2)-C6 fungal-type domain-containing protein</fullName>
    </recommendedName>
</protein>
<dbReference type="InterPro" id="IPR036864">
    <property type="entry name" value="Zn2-C6_fun-type_DNA-bd_sf"/>
</dbReference>
<dbReference type="GO" id="GO:0005634">
    <property type="term" value="C:nucleus"/>
    <property type="evidence" value="ECO:0007669"/>
    <property type="project" value="UniProtKB-SubCell"/>
</dbReference>
<gene>
    <name evidence="7" type="ORF">P8C59_001518</name>
</gene>
<dbReference type="GO" id="GO:0008270">
    <property type="term" value="F:zinc ion binding"/>
    <property type="evidence" value="ECO:0007669"/>
    <property type="project" value="InterPro"/>
</dbReference>
<name>A0AAD9HZU8_9PEZI</name>
<accession>A0AAD9HZU8</accession>
<keyword evidence="3" id="KW-0238">DNA-binding</keyword>
<dbReference type="PANTHER" id="PTHR31845:SF18">
    <property type="entry name" value="ZN(II)2CYS6 TRANSCRIPTION FACTOR (EUROFUNG)"/>
    <property type="match status" value="1"/>
</dbReference>
<dbReference type="Gene3D" id="4.10.240.10">
    <property type="entry name" value="Zn(2)-C6 fungal-type DNA-binding domain"/>
    <property type="match status" value="1"/>
</dbReference>
<sequence length="603" mass="64552">MERRGPSHAGPYGQACVNCFRAKVKCVARPDGPGCHRCHRLQKACEPSDPAHRRTIRRKRDSDARISQLEKRLNGLLARLEPADEAHTRAEAAVDHPGPSLVDTPVAGEEPSQDDHSDEYTDDDDDEKNVPLGMPLDMAPPEEAILATFRARMLPCLPFVHMPVQQTAQQLGAERPLLLRAILCVASPRDTAARRRDFLAFLCTALLSHSDRTDKMDLLLGTLTYLAWGWDHSVLLPRLTLQAMSLACEMQGPDPGRMDAPEIHALFSPRPDAEDEQMVEPDGPGTDGGGSFLDRCRALLGCFVLSSAVATHLQHRIDGLRWAPPLEEALAALGVSRECPAADAALAAQVRLQRLAGRAEHLRRQHQAEALHPNATAAATAGPAPALPPLAELESELDGLRAQPPPGGPAADSTPTVHTCCRLAHLAAAELALAEARYAVLATVPYMVRHFAAMAVLAGGPGPATAAVAPRSDERARRLWQCVDAARAGTDALLALPAGAWAGVSLVQWAQLARGAVVAQHLAAGLQEPAWDRAAARARLDVGGLLRRVARRLEEAAAGELGPERAWVLAGVARRMRDFGPAQGPAGLDGVARDLLHIPMGTF</sequence>
<keyword evidence="8" id="KW-1185">Reference proteome</keyword>
<organism evidence="7 8">
    <name type="scientific">Phyllachora maydis</name>
    <dbReference type="NCBI Taxonomy" id="1825666"/>
    <lineage>
        <taxon>Eukaryota</taxon>
        <taxon>Fungi</taxon>
        <taxon>Dikarya</taxon>
        <taxon>Ascomycota</taxon>
        <taxon>Pezizomycotina</taxon>
        <taxon>Sordariomycetes</taxon>
        <taxon>Sordariomycetidae</taxon>
        <taxon>Phyllachorales</taxon>
        <taxon>Phyllachoraceae</taxon>
        <taxon>Phyllachora</taxon>
    </lineage>
</organism>
<dbReference type="GO" id="GO:0000976">
    <property type="term" value="F:transcription cis-regulatory region binding"/>
    <property type="evidence" value="ECO:0007669"/>
    <property type="project" value="TreeGrafter"/>
</dbReference>
<comment type="caution">
    <text evidence="7">The sequence shown here is derived from an EMBL/GenBank/DDBJ whole genome shotgun (WGS) entry which is preliminary data.</text>
</comment>
<dbReference type="AlphaFoldDB" id="A0AAD9HZU8"/>
<evidence type="ECO:0000256" key="4">
    <source>
        <dbReference type="ARBA" id="ARBA00023163"/>
    </source>
</evidence>
<proteinExistence type="predicted"/>
<evidence type="ECO:0000313" key="7">
    <source>
        <dbReference type="EMBL" id="KAK2067812.1"/>
    </source>
</evidence>
<dbReference type="InterPro" id="IPR051089">
    <property type="entry name" value="prtT"/>
</dbReference>
<comment type="subcellular location">
    <subcellularLocation>
        <location evidence="1">Nucleus</location>
    </subcellularLocation>
</comment>
<dbReference type="PANTHER" id="PTHR31845">
    <property type="entry name" value="FINGER DOMAIN PROTEIN, PUTATIVE-RELATED"/>
    <property type="match status" value="1"/>
</dbReference>
<evidence type="ECO:0000256" key="3">
    <source>
        <dbReference type="ARBA" id="ARBA00023125"/>
    </source>
</evidence>
<keyword evidence="5" id="KW-0539">Nucleus</keyword>
<dbReference type="GO" id="GO:0000981">
    <property type="term" value="F:DNA-binding transcription factor activity, RNA polymerase II-specific"/>
    <property type="evidence" value="ECO:0007669"/>
    <property type="project" value="InterPro"/>
</dbReference>
<evidence type="ECO:0008006" key="9">
    <source>
        <dbReference type="Google" id="ProtNLM"/>
    </source>
</evidence>
<reference evidence="7" key="1">
    <citation type="journal article" date="2023" name="Mol. Plant Microbe Interact.">
        <title>Elucidating the Obligate Nature and Biological Capacity of an Invasive Fungal Corn Pathogen.</title>
        <authorList>
            <person name="MacCready J.S."/>
            <person name="Roggenkamp E.M."/>
            <person name="Gdanetz K."/>
            <person name="Chilvers M.I."/>
        </authorList>
    </citation>
    <scope>NUCLEOTIDE SEQUENCE</scope>
    <source>
        <strain evidence="7">PM02</strain>
    </source>
</reference>
<keyword evidence="4" id="KW-0804">Transcription</keyword>
<evidence type="ECO:0000256" key="5">
    <source>
        <dbReference type="ARBA" id="ARBA00023242"/>
    </source>
</evidence>
<dbReference type="SUPFAM" id="SSF57701">
    <property type="entry name" value="Zn2/Cys6 DNA-binding domain"/>
    <property type="match status" value="1"/>
</dbReference>
<dbReference type="EMBL" id="JAQQPM010000001">
    <property type="protein sequence ID" value="KAK2067812.1"/>
    <property type="molecule type" value="Genomic_DNA"/>
</dbReference>
<evidence type="ECO:0000256" key="1">
    <source>
        <dbReference type="ARBA" id="ARBA00004123"/>
    </source>
</evidence>